<evidence type="ECO:0000313" key="3">
    <source>
        <dbReference type="EMBL" id="MCQ8897530.1"/>
    </source>
</evidence>
<feature type="region of interest" description="Disordered" evidence="2">
    <location>
        <begin position="25"/>
        <end position="48"/>
    </location>
</feature>
<feature type="coiled-coil region" evidence="1">
    <location>
        <begin position="165"/>
        <end position="199"/>
    </location>
</feature>
<dbReference type="RefSeq" id="WP_256765335.1">
    <property type="nucleotide sequence ID" value="NZ_JANIGO010000005.1"/>
</dbReference>
<evidence type="ECO:0000256" key="2">
    <source>
        <dbReference type="SAM" id="MobiDB-lite"/>
    </source>
</evidence>
<comment type="caution">
    <text evidence="3">The sequence shown here is derived from an EMBL/GenBank/DDBJ whole genome shotgun (WGS) entry which is preliminary data.</text>
</comment>
<proteinExistence type="predicted"/>
<organism evidence="3 4">
    <name type="scientific">Limnobacter humi</name>
    <dbReference type="NCBI Taxonomy" id="1778671"/>
    <lineage>
        <taxon>Bacteria</taxon>
        <taxon>Pseudomonadati</taxon>
        <taxon>Pseudomonadota</taxon>
        <taxon>Betaproteobacteria</taxon>
        <taxon>Burkholderiales</taxon>
        <taxon>Burkholderiaceae</taxon>
        <taxon>Limnobacter</taxon>
    </lineage>
</organism>
<keyword evidence="4" id="KW-1185">Reference proteome</keyword>
<accession>A0ABT1WJ44</accession>
<gene>
    <name evidence="3" type="ORF">NQT62_13900</name>
</gene>
<dbReference type="Proteomes" id="UP001204142">
    <property type="component" value="Unassembled WGS sequence"/>
</dbReference>
<evidence type="ECO:0000313" key="4">
    <source>
        <dbReference type="Proteomes" id="UP001204142"/>
    </source>
</evidence>
<evidence type="ECO:0000256" key="1">
    <source>
        <dbReference type="SAM" id="Coils"/>
    </source>
</evidence>
<reference evidence="3 4" key="1">
    <citation type="submission" date="2022-07" db="EMBL/GenBank/DDBJ databases">
        <authorList>
            <person name="Xamxidin M."/>
            <person name="Wu M."/>
        </authorList>
    </citation>
    <scope>NUCLEOTIDE SEQUENCE [LARGE SCALE GENOMIC DNA]</scope>
    <source>
        <strain evidence="3 4">NBRC 111650</strain>
    </source>
</reference>
<dbReference type="EMBL" id="JANIGO010000005">
    <property type="protein sequence ID" value="MCQ8897530.1"/>
    <property type="molecule type" value="Genomic_DNA"/>
</dbReference>
<protein>
    <recommendedName>
        <fullName evidence="5">Toxic anion resistance protein</fullName>
    </recommendedName>
</protein>
<evidence type="ECO:0008006" key="5">
    <source>
        <dbReference type="Google" id="ProtNLM"/>
    </source>
</evidence>
<name>A0ABT1WJ44_9BURK</name>
<sequence length="252" mass="26377">MPQSTDTTLSSAVSQNSLNLIKPFSAEAPVNKGNPGAAVRAQTSESTVELSSVKRQQVDTANAFLKELQGARSVFQAATSAFQEIRPLLLGEGGPASDDTLKKAGDKSLRLLSELANVRAEQELADVQRRLANSDTANFTDVVEAVAVLAKVAKQGLDGAGQTELKQLAQAVSLVNEALNKAQTRLEKLTSTVSAASSKAEADLGTREGLERVLGKLGESMQGQRDSALKAQANVNADMVARMLKDSDAGGA</sequence>
<keyword evidence="1" id="KW-0175">Coiled coil</keyword>